<accession>A0ABS8V2E0</accession>
<sequence>MLRDAVFEAEDTLDELATEALRCKLEPDSQIFSQQVRNWNFIAMRSRIEELITRLEYIAKQKDVLGLETNKKSCYGKMCRGPSTPLILESHVYGRKFEMLSDVKRLRTFLPLAPSQGAEFCYLTKKVLSDILPKLSCLRVLSLSYYCITEIPESIGCLKHLRFINFSYTEIKYLPQSISNLYNLQTLLPLHNCDYLIELPADMGKLLNLRYLDVSGSGIQKIPLGLDKLVCLRILPEFVVGSNVSSIRTLPEFTVGTNISGTSMIKK</sequence>
<evidence type="ECO:0000313" key="2">
    <source>
        <dbReference type="Proteomes" id="UP000823775"/>
    </source>
</evidence>
<dbReference type="PANTHER" id="PTHR47186">
    <property type="entry name" value="LEUCINE-RICH REPEAT-CONTAINING PROTEIN 57"/>
    <property type="match status" value="1"/>
</dbReference>
<name>A0ABS8V2E0_DATST</name>
<dbReference type="PANTHER" id="PTHR47186:SF18">
    <property type="entry name" value="RX N-TERMINAL DOMAIN-CONTAINING PROTEIN"/>
    <property type="match status" value="1"/>
</dbReference>
<dbReference type="EMBL" id="JACEIK010003150">
    <property type="protein sequence ID" value="MCD9640555.1"/>
    <property type="molecule type" value="Genomic_DNA"/>
</dbReference>
<dbReference type="SUPFAM" id="SSF52058">
    <property type="entry name" value="L domain-like"/>
    <property type="match status" value="1"/>
</dbReference>
<comment type="caution">
    <text evidence="1">The sequence shown here is derived from an EMBL/GenBank/DDBJ whole genome shotgun (WGS) entry which is preliminary data.</text>
</comment>
<protein>
    <submittedName>
        <fullName evidence="1">Uncharacterized protein</fullName>
    </submittedName>
</protein>
<proteinExistence type="predicted"/>
<dbReference type="InterPro" id="IPR032675">
    <property type="entry name" value="LRR_dom_sf"/>
</dbReference>
<dbReference type="Proteomes" id="UP000823775">
    <property type="component" value="Unassembled WGS sequence"/>
</dbReference>
<dbReference type="Gene3D" id="3.80.10.10">
    <property type="entry name" value="Ribonuclease Inhibitor"/>
    <property type="match status" value="1"/>
</dbReference>
<evidence type="ECO:0000313" key="1">
    <source>
        <dbReference type="EMBL" id="MCD9640555.1"/>
    </source>
</evidence>
<keyword evidence="2" id="KW-1185">Reference proteome</keyword>
<organism evidence="1 2">
    <name type="scientific">Datura stramonium</name>
    <name type="common">Jimsonweed</name>
    <name type="synonym">Common thornapple</name>
    <dbReference type="NCBI Taxonomy" id="4076"/>
    <lineage>
        <taxon>Eukaryota</taxon>
        <taxon>Viridiplantae</taxon>
        <taxon>Streptophyta</taxon>
        <taxon>Embryophyta</taxon>
        <taxon>Tracheophyta</taxon>
        <taxon>Spermatophyta</taxon>
        <taxon>Magnoliopsida</taxon>
        <taxon>eudicotyledons</taxon>
        <taxon>Gunneridae</taxon>
        <taxon>Pentapetalae</taxon>
        <taxon>asterids</taxon>
        <taxon>lamiids</taxon>
        <taxon>Solanales</taxon>
        <taxon>Solanaceae</taxon>
        <taxon>Solanoideae</taxon>
        <taxon>Datureae</taxon>
        <taxon>Datura</taxon>
    </lineage>
</organism>
<reference evidence="1 2" key="1">
    <citation type="journal article" date="2021" name="BMC Genomics">
        <title>Datura genome reveals duplications of psychoactive alkaloid biosynthetic genes and high mutation rate following tissue culture.</title>
        <authorList>
            <person name="Rajewski A."/>
            <person name="Carter-House D."/>
            <person name="Stajich J."/>
            <person name="Litt A."/>
        </authorList>
    </citation>
    <scope>NUCLEOTIDE SEQUENCE [LARGE SCALE GENOMIC DNA]</scope>
    <source>
        <strain evidence="1">AR-01</strain>
    </source>
</reference>
<gene>
    <name evidence="1" type="ORF">HAX54_025922</name>
</gene>